<dbReference type="HOGENOM" id="CLU_841091_0_0_5"/>
<feature type="region of interest" description="Disordered" evidence="1">
    <location>
        <begin position="1"/>
        <end position="20"/>
    </location>
</feature>
<dbReference type="InParanoid" id="Q89F09"/>
<proteinExistence type="predicted"/>
<dbReference type="EnsemblBacteria" id="BAC52157">
    <property type="protein sequence ID" value="BAC52157"/>
    <property type="gene ID" value="BAC52157"/>
</dbReference>
<dbReference type="Proteomes" id="UP000002526">
    <property type="component" value="Chromosome"/>
</dbReference>
<accession>Q89F09</accession>
<dbReference type="EMBL" id="BA000040">
    <property type="protein sequence ID" value="BAC52157.1"/>
    <property type="molecule type" value="Genomic_DNA"/>
</dbReference>
<sequence>MRDQLHQQVDALDEGRAAGHRARGRRRLEQAFGRLGVFRERHLVLRIGAEAAGDRVDMIVDRLRALEIAVHGVADRLRLVRRDAAVVAGQQHRPLRKRHEQGIEHFQLHRHVVAVERHRVDVGFELAQHLVVLLVGEDRCLEVGGQADVKHVRGFLRRTEGLRVGRAQRHQARLEPLPHLRVGIGLLEIHACERRNPLQIGQRRHVHDRQARQLRRGDLNHEHAHRVVGVLRLLHRKADHVVTGDVDIGRRHRIELAGQVAREDRPVHRLVAQLDADLGTVTVDQLRGLGAADEGDVVSRHQQLRAQQGAVGSPENQYVARHVSSLGNVM</sequence>
<gene>
    <name evidence="2" type="ordered locus">bll6892</name>
</gene>
<evidence type="ECO:0000313" key="2">
    <source>
        <dbReference type="EMBL" id="BAC52157.1"/>
    </source>
</evidence>
<evidence type="ECO:0000256" key="1">
    <source>
        <dbReference type="SAM" id="MobiDB-lite"/>
    </source>
</evidence>
<dbReference type="AlphaFoldDB" id="Q89F09"/>
<keyword evidence="3" id="KW-1185">Reference proteome</keyword>
<organism evidence="2 3">
    <name type="scientific">Bradyrhizobium diazoefficiens (strain JCM 10833 / BCRC 13528 / IAM 13628 / NBRC 14792 / USDA 110)</name>
    <dbReference type="NCBI Taxonomy" id="224911"/>
    <lineage>
        <taxon>Bacteria</taxon>
        <taxon>Pseudomonadati</taxon>
        <taxon>Pseudomonadota</taxon>
        <taxon>Alphaproteobacteria</taxon>
        <taxon>Hyphomicrobiales</taxon>
        <taxon>Nitrobacteraceae</taxon>
        <taxon>Bradyrhizobium</taxon>
    </lineage>
</organism>
<protein>
    <submittedName>
        <fullName evidence="2">Bll6892 protein</fullName>
    </submittedName>
</protein>
<dbReference type="KEGG" id="bja:bll6892"/>
<evidence type="ECO:0000313" key="3">
    <source>
        <dbReference type="Proteomes" id="UP000002526"/>
    </source>
</evidence>
<name>Q89F09_BRADU</name>
<reference evidence="3" key="1">
    <citation type="journal article" date="2002" name="DNA Res.">
        <title>Complete genomic sequence of nitrogen-fixing symbiotic bacterium Bradyrhizobium japonicum USDA110.</title>
        <authorList>
            <person name="Kaneko T."/>
            <person name="Nakamura Y."/>
            <person name="Sato S."/>
            <person name="Minamisawa K."/>
            <person name="Uchiumi T."/>
            <person name="Sasamoto S."/>
            <person name="Watanabe A."/>
            <person name="Idesawa K."/>
            <person name="Iriguchi M."/>
            <person name="Kawashima K."/>
            <person name="Kohara M."/>
            <person name="Matsumoto M."/>
            <person name="Shimpo S."/>
            <person name="Tsuruoka H."/>
            <person name="Wada T."/>
            <person name="Yamada M."/>
            <person name="Tabata S."/>
        </authorList>
    </citation>
    <scope>NUCLEOTIDE SEQUENCE [LARGE SCALE GENOMIC DNA]</scope>
    <source>
        <strain evidence="3">JCM 10833 / BCRC 13528 / IAM 13628 / NBRC 14792 / USDA 110</strain>
    </source>
</reference>
<dbReference type="OrthoDB" id="8254139at2"/>